<dbReference type="GO" id="GO:0006401">
    <property type="term" value="P:RNA catabolic process"/>
    <property type="evidence" value="ECO:0007669"/>
    <property type="project" value="TreeGrafter"/>
</dbReference>
<comment type="similarity">
    <text evidence="1 2">Belongs to the RNase T2 family.</text>
</comment>
<evidence type="ECO:0000256" key="1">
    <source>
        <dbReference type="ARBA" id="ARBA00007469"/>
    </source>
</evidence>
<dbReference type="GO" id="GO:0033897">
    <property type="term" value="F:ribonuclease T2 activity"/>
    <property type="evidence" value="ECO:0007669"/>
    <property type="project" value="InterPro"/>
</dbReference>
<dbReference type="Gene3D" id="3.90.730.10">
    <property type="entry name" value="Ribonuclease T2-like"/>
    <property type="match status" value="1"/>
</dbReference>
<dbReference type="GO" id="GO:0003723">
    <property type="term" value="F:RNA binding"/>
    <property type="evidence" value="ECO:0007669"/>
    <property type="project" value="InterPro"/>
</dbReference>
<dbReference type="PANTHER" id="PTHR11240">
    <property type="entry name" value="RIBONUCLEASE T2"/>
    <property type="match status" value="1"/>
</dbReference>
<evidence type="ECO:0000313" key="4">
    <source>
        <dbReference type="Proteomes" id="UP000274822"/>
    </source>
</evidence>
<dbReference type="PANTHER" id="PTHR11240:SF22">
    <property type="entry name" value="RIBONUCLEASE T2"/>
    <property type="match status" value="1"/>
</dbReference>
<feature type="non-terminal residue" evidence="3">
    <location>
        <position position="1"/>
    </location>
</feature>
<organism evidence="3 4">
    <name type="scientific">Jimgerdemannia flammicorona</name>
    <dbReference type="NCBI Taxonomy" id="994334"/>
    <lineage>
        <taxon>Eukaryota</taxon>
        <taxon>Fungi</taxon>
        <taxon>Fungi incertae sedis</taxon>
        <taxon>Mucoromycota</taxon>
        <taxon>Mucoromycotina</taxon>
        <taxon>Endogonomycetes</taxon>
        <taxon>Endogonales</taxon>
        <taxon>Endogonaceae</taxon>
        <taxon>Jimgerdemannia</taxon>
    </lineage>
</organism>
<dbReference type="Pfam" id="PF00445">
    <property type="entry name" value="Ribonuclease_T2"/>
    <property type="match status" value="1"/>
</dbReference>
<dbReference type="SUPFAM" id="SSF55895">
    <property type="entry name" value="Ribonuclease Rh-like"/>
    <property type="match status" value="1"/>
</dbReference>
<evidence type="ECO:0000313" key="3">
    <source>
        <dbReference type="EMBL" id="RUS28165.1"/>
    </source>
</evidence>
<accession>A0A433QEC6</accession>
<keyword evidence="4" id="KW-1185">Reference proteome</keyword>
<sequence>TGLYAPIKECDTSHAYQGLDNILHKYGSGELYNNMTTYWPSENKSNNWFWTHEWRHHGICVSTLVPECYSSHNMYQGVLDYFKQALDLRAEYDLYAALDSAGIQPGSNPNKNEIHSAIRAAFGEDAMLKCDPHSGDMYEIRLYFHVKGKSQYVLTAPLETGSCQGSVGYPEKY</sequence>
<dbReference type="Proteomes" id="UP000274822">
    <property type="component" value="Unassembled WGS sequence"/>
</dbReference>
<gene>
    <name evidence="3" type="ORF">BC938DRAFT_482226</name>
</gene>
<dbReference type="InterPro" id="IPR001568">
    <property type="entry name" value="RNase_T2-like"/>
</dbReference>
<protein>
    <submittedName>
        <fullName evidence="3">Ribonuclease T2-like protein</fullName>
    </submittedName>
</protein>
<dbReference type="AlphaFoldDB" id="A0A433QEC6"/>
<proteinExistence type="inferred from homology"/>
<reference evidence="3 4" key="1">
    <citation type="journal article" date="2018" name="New Phytol.">
        <title>Phylogenomics of Endogonaceae and evolution of mycorrhizas within Mucoromycota.</title>
        <authorList>
            <person name="Chang Y."/>
            <person name="Desiro A."/>
            <person name="Na H."/>
            <person name="Sandor L."/>
            <person name="Lipzen A."/>
            <person name="Clum A."/>
            <person name="Barry K."/>
            <person name="Grigoriev I.V."/>
            <person name="Martin F.M."/>
            <person name="Stajich J.E."/>
            <person name="Smith M.E."/>
            <person name="Bonito G."/>
            <person name="Spatafora J.W."/>
        </authorList>
    </citation>
    <scope>NUCLEOTIDE SEQUENCE [LARGE SCALE GENOMIC DNA]</scope>
    <source>
        <strain evidence="3 4">AD002</strain>
    </source>
</reference>
<comment type="caution">
    <text evidence="3">The sequence shown here is derived from an EMBL/GenBank/DDBJ whole genome shotgun (WGS) entry which is preliminary data.</text>
</comment>
<dbReference type="EMBL" id="RBNJ01007062">
    <property type="protein sequence ID" value="RUS28165.1"/>
    <property type="molecule type" value="Genomic_DNA"/>
</dbReference>
<feature type="non-terminal residue" evidence="3">
    <location>
        <position position="173"/>
    </location>
</feature>
<evidence type="ECO:0000256" key="2">
    <source>
        <dbReference type="RuleBase" id="RU004328"/>
    </source>
</evidence>
<dbReference type="InterPro" id="IPR036430">
    <property type="entry name" value="RNase_T2-like_sf"/>
</dbReference>
<dbReference type="GO" id="GO:0005576">
    <property type="term" value="C:extracellular region"/>
    <property type="evidence" value="ECO:0007669"/>
    <property type="project" value="TreeGrafter"/>
</dbReference>
<name>A0A433QEC6_9FUNG</name>